<dbReference type="PANTHER" id="PTHR43267">
    <property type="entry name" value="TRNA THREONYLCARBAMOYLADENOSINE DEHYDRATASE"/>
    <property type="match status" value="1"/>
</dbReference>
<dbReference type="InterPro" id="IPR035985">
    <property type="entry name" value="Ubiquitin-activating_enz"/>
</dbReference>
<dbReference type="InterPro" id="IPR000594">
    <property type="entry name" value="ThiF_NAD_FAD-bd"/>
</dbReference>
<dbReference type="Proteomes" id="UP000241829">
    <property type="component" value="Chromosome"/>
</dbReference>
<organism evidence="2 3">
    <name type="scientific">Pulveribacter suum</name>
    <dbReference type="NCBI Taxonomy" id="2116657"/>
    <lineage>
        <taxon>Bacteria</taxon>
        <taxon>Pseudomonadati</taxon>
        <taxon>Pseudomonadota</taxon>
        <taxon>Betaproteobacteria</taxon>
        <taxon>Burkholderiales</taxon>
        <taxon>Comamonadaceae</taxon>
        <taxon>Pulveribacter</taxon>
    </lineage>
</organism>
<dbReference type="Pfam" id="PF00899">
    <property type="entry name" value="ThiF"/>
    <property type="match status" value="1"/>
</dbReference>
<reference evidence="3" key="1">
    <citation type="submission" date="2018-03" db="EMBL/GenBank/DDBJ databases">
        <title>Genome sequencing of Melaminivora sp. strain SC2-7.</title>
        <authorList>
            <person name="Kim S.-J."/>
            <person name="Heo J."/>
            <person name="Ahn J.-H."/>
            <person name="Kwon S.-W."/>
        </authorList>
    </citation>
    <scope>NUCLEOTIDE SEQUENCE [LARGE SCALE GENOMIC DNA]</scope>
    <source>
        <strain evidence="3">SC2-7</strain>
    </source>
</reference>
<evidence type="ECO:0000313" key="2">
    <source>
        <dbReference type="EMBL" id="AVP57665.1"/>
    </source>
</evidence>
<dbReference type="InterPro" id="IPR045886">
    <property type="entry name" value="ThiF/MoeB/HesA"/>
</dbReference>
<proteinExistence type="predicted"/>
<accession>A0A2P1NKV5</accession>
<dbReference type="OrthoDB" id="9804150at2"/>
<dbReference type="GO" id="GO:0008641">
    <property type="term" value="F:ubiquitin-like modifier activating enzyme activity"/>
    <property type="evidence" value="ECO:0007669"/>
    <property type="project" value="InterPro"/>
</dbReference>
<evidence type="ECO:0000259" key="1">
    <source>
        <dbReference type="Pfam" id="PF00899"/>
    </source>
</evidence>
<keyword evidence="3" id="KW-1185">Reference proteome</keyword>
<protein>
    <submittedName>
        <fullName evidence="2">tRNA threonylcarbamoyladenosine dehydratase</fullName>
    </submittedName>
</protein>
<dbReference type="EMBL" id="CP027792">
    <property type="protein sequence ID" value="AVP57665.1"/>
    <property type="molecule type" value="Genomic_DNA"/>
</dbReference>
<evidence type="ECO:0000313" key="3">
    <source>
        <dbReference type="Proteomes" id="UP000241829"/>
    </source>
</evidence>
<dbReference type="KEGG" id="melm:C7H73_08345"/>
<dbReference type="RefSeq" id="WP_106846217.1">
    <property type="nucleotide sequence ID" value="NZ_CP027792.1"/>
</dbReference>
<dbReference type="Gene3D" id="3.40.50.720">
    <property type="entry name" value="NAD(P)-binding Rossmann-like Domain"/>
    <property type="match status" value="1"/>
</dbReference>
<dbReference type="AlphaFoldDB" id="A0A2P1NKV5"/>
<feature type="domain" description="THIF-type NAD/FAD binding fold" evidence="1">
    <location>
        <begin position="26"/>
        <end position="166"/>
    </location>
</feature>
<dbReference type="GO" id="GO:0061504">
    <property type="term" value="P:cyclic threonylcarbamoyladenosine biosynthetic process"/>
    <property type="evidence" value="ECO:0007669"/>
    <property type="project" value="TreeGrafter"/>
</dbReference>
<dbReference type="GO" id="GO:0061503">
    <property type="term" value="F:tRNA threonylcarbamoyladenosine dehydratase"/>
    <property type="evidence" value="ECO:0007669"/>
    <property type="project" value="TreeGrafter"/>
</dbReference>
<gene>
    <name evidence="2" type="ORF">C7H73_08345</name>
</gene>
<name>A0A2P1NKV5_9BURK</name>
<dbReference type="CDD" id="cd00755">
    <property type="entry name" value="YgdL_like"/>
    <property type="match status" value="1"/>
</dbReference>
<sequence>MNALAASAPLPPHEPDAERRFGGLARLYGVAGAAAIRRAHVAVVGIGGVGSWAAEALARSGVAQLTLIDLDHVAESNINRQVHALSTTVGQSKVQAMAERIALIHPGCEVHGVEDFAEPGNWPAILPPGVQAVIDACDQMKAKTAMAAWALRTCMHFIAVGAAGGKRHGHKVEVDDLAHTTHDPLLAQLRYRLRREHGAAQGGKRIGVPCVFSREAVAPPHASCELEAGDGTLNCHGYGSSVAVTASFGLCAAGWLLDRIALAAPAP</sequence>
<dbReference type="PANTHER" id="PTHR43267:SF1">
    <property type="entry name" value="TRNA THREONYLCARBAMOYLADENOSINE DEHYDRATASE"/>
    <property type="match status" value="1"/>
</dbReference>
<dbReference type="SUPFAM" id="SSF69572">
    <property type="entry name" value="Activating enzymes of the ubiquitin-like proteins"/>
    <property type="match status" value="1"/>
</dbReference>